<evidence type="ECO:0000313" key="2">
    <source>
        <dbReference type="Proteomes" id="UP000726105"/>
    </source>
</evidence>
<sequence>MRGLPDPGDFVDHGWDEDDRYVVQTYLQYGTYFRRYRGFSPCRICGKSNGSGELTDGVLAWPEGLAHYVSEHHVRLPQVIEAHILRQAARIEGAVVDDTWWAAGAPDPASVGDPLLEASEQCRAPLTAGLAECVCQ</sequence>
<reference evidence="1 2" key="1">
    <citation type="submission" date="2020-10" db="EMBL/GenBank/DDBJ databases">
        <title>Connecting structure to function with the recovery of over 1000 high-quality activated sludge metagenome-assembled genomes encoding full-length rRNA genes using long-read sequencing.</title>
        <authorList>
            <person name="Singleton C.M."/>
            <person name="Petriglieri F."/>
            <person name="Kristensen J.M."/>
            <person name="Kirkegaard R.H."/>
            <person name="Michaelsen T.Y."/>
            <person name="Andersen M.H."/>
            <person name="Karst S.M."/>
            <person name="Dueholm M.S."/>
            <person name="Nielsen P.H."/>
            <person name="Albertsen M."/>
        </authorList>
    </citation>
    <scope>NUCLEOTIDE SEQUENCE [LARGE SCALE GENOMIC DNA]</scope>
    <source>
        <strain evidence="1">Ega_18-Q3-R5-49_MAXAC.001</strain>
    </source>
</reference>
<comment type="caution">
    <text evidence="1">The sequence shown here is derived from an EMBL/GenBank/DDBJ whole genome shotgun (WGS) entry which is preliminary data.</text>
</comment>
<dbReference type="EMBL" id="JADJIB010000005">
    <property type="protein sequence ID" value="MBK7274261.1"/>
    <property type="molecule type" value="Genomic_DNA"/>
</dbReference>
<organism evidence="1 2">
    <name type="scientific">Candidatus Phosphoribacter hodrii</name>
    <dbReference type="NCBI Taxonomy" id="2953743"/>
    <lineage>
        <taxon>Bacteria</taxon>
        <taxon>Bacillati</taxon>
        <taxon>Actinomycetota</taxon>
        <taxon>Actinomycetes</taxon>
        <taxon>Micrococcales</taxon>
        <taxon>Dermatophilaceae</taxon>
        <taxon>Candidatus Phosphoribacter</taxon>
    </lineage>
</organism>
<accession>A0A935IN69</accession>
<dbReference type="AlphaFoldDB" id="A0A935IN69"/>
<name>A0A935IN69_9MICO</name>
<dbReference type="Proteomes" id="UP000726105">
    <property type="component" value="Unassembled WGS sequence"/>
</dbReference>
<gene>
    <name evidence="1" type="ORF">IPI13_14205</name>
</gene>
<evidence type="ECO:0000313" key="1">
    <source>
        <dbReference type="EMBL" id="MBK7274261.1"/>
    </source>
</evidence>
<proteinExistence type="predicted"/>
<protein>
    <submittedName>
        <fullName evidence="1">Uncharacterized protein</fullName>
    </submittedName>
</protein>